<organism evidence="2 3">
    <name type="scientific">Lentzea pudingi</name>
    <dbReference type="NCBI Taxonomy" id="1789439"/>
    <lineage>
        <taxon>Bacteria</taxon>
        <taxon>Bacillati</taxon>
        <taxon>Actinomycetota</taxon>
        <taxon>Actinomycetes</taxon>
        <taxon>Pseudonocardiales</taxon>
        <taxon>Pseudonocardiaceae</taxon>
        <taxon>Lentzea</taxon>
    </lineage>
</organism>
<proteinExistence type="predicted"/>
<feature type="compositionally biased region" description="Basic residues" evidence="1">
    <location>
        <begin position="8"/>
        <end position="18"/>
    </location>
</feature>
<dbReference type="EMBL" id="BMNC01000003">
    <property type="protein sequence ID" value="GGM89293.1"/>
    <property type="molecule type" value="Genomic_DNA"/>
</dbReference>
<keyword evidence="3" id="KW-1185">Reference proteome</keyword>
<feature type="region of interest" description="Disordered" evidence="1">
    <location>
        <begin position="1"/>
        <end position="21"/>
    </location>
</feature>
<dbReference type="Proteomes" id="UP000597656">
    <property type="component" value="Unassembled WGS sequence"/>
</dbReference>
<comment type="caution">
    <text evidence="2">The sequence shown here is derived from an EMBL/GenBank/DDBJ whole genome shotgun (WGS) entry which is preliminary data.</text>
</comment>
<feature type="region of interest" description="Disordered" evidence="1">
    <location>
        <begin position="245"/>
        <end position="268"/>
    </location>
</feature>
<evidence type="ECO:0000313" key="2">
    <source>
        <dbReference type="EMBL" id="GGM89293.1"/>
    </source>
</evidence>
<dbReference type="RefSeq" id="WP_189155072.1">
    <property type="nucleotide sequence ID" value="NZ_BMNC01000003.1"/>
</dbReference>
<reference evidence="3" key="1">
    <citation type="journal article" date="2019" name="Int. J. Syst. Evol. Microbiol.">
        <title>The Global Catalogue of Microorganisms (GCM) 10K type strain sequencing project: providing services to taxonomists for standard genome sequencing and annotation.</title>
        <authorList>
            <consortium name="The Broad Institute Genomics Platform"/>
            <consortium name="The Broad Institute Genome Sequencing Center for Infectious Disease"/>
            <person name="Wu L."/>
            <person name="Ma J."/>
        </authorList>
    </citation>
    <scope>NUCLEOTIDE SEQUENCE [LARGE SCALE GENOMIC DNA]</scope>
    <source>
        <strain evidence="3">CGMCC 4.7319</strain>
    </source>
</reference>
<protein>
    <submittedName>
        <fullName evidence="2">Uncharacterized protein</fullName>
    </submittedName>
</protein>
<name>A0ABQ2HVC7_9PSEU</name>
<accession>A0ABQ2HVC7</accession>
<evidence type="ECO:0000313" key="3">
    <source>
        <dbReference type="Proteomes" id="UP000597656"/>
    </source>
</evidence>
<evidence type="ECO:0000256" key="1">
    <source>
        <dbReference type="SAM" id="MobiDB-lite"/>
    </source>
</evidence>
<gene>
    <name evidence="2" type="ORF">GCM10011609_27690</name>
</gene>
<sequence length="268" mass="30265">MSAPRYGPLRKVKDRGRGRRDGRDCVPSLVAVQTLAETGEAISAPYPDVLLSKALHEITVVHQRFERQVDDDRAALAKLRKDWALAGEALVRTAQLVVEAHAALTEEELRPRSYDELIQGNGHKARSRSDRRRDHRIAQAIARQNAQLQARDDISSRTAVVEERIRNEFAVAQADARALSEHYATRVQAYWEHNVHIHPEGVYIAAWLHYTAQLLPSWVLEEPVGDPADLGRGPFELHRLARQVTPPVRRTGRKQPITHPADEIQESP</sequence>